<dbReference type="AlphaFoldDB" id="A0AAD9K333"/>
<sequence>MAARGKRSRRSTKTNEHCRPKTSDRIETDSETASLDSNSNFKLNTDECKPEWLPATDVAKQEDRQDDDGMEDSHRLVS</sequence>
<name>A0AAD9K333_9ANNE</name>
<feature type="compositionally biased region" description="Basic residues" evidence="1">
    <location>
        <begin position="1"/>
        <end position="12"/>
    </location>
</feature>
<feature type="compositionally biased region" description="Polar residues" evidence="1">
    <location>
        <begin position="31"/>
        <end position="43"/>
    </location>
</feature>
<comment type="caution">
    <text evidence="2">The sequence shown here is derived from an EMBL/GenBank/DDBJ whole genome shotgun (WGS) entry which is preliminary data.</text>
</comment>
<evidence type="ECO:0000313" key="2">
    <source>
        <dbReference type="EMBL" id="KAK2163168.1"/>
    </source>
</evidence>
<gene>
    <name evidence="2" type="ORF">LSH36_84g05033</name>
</gene>
<evidence type="ECO:0000313" key="3">
    <source>
        <dbReference type="Proteomes" id="UP001208570"/>
    </source>
</evidence>
<feature type="compositionally biased region" description="Basic and acidic residues" evidence="1">
    <location>
        <begin position="13"/>
        <end position="28"/>
    </location>
</feature>
<reference evidence="2" key="1">
    <citation type="journal article" date="2023" name="Mol. Biol. Evol.">
        <title>Third-Generation Sequencing Reveals the Adaptive Role of the Epigenome in Three Deep-Sea Polychaetes.</title>
        <authorList>
            <person name="Perez M."/>
            <person name="Aroh O."/>
            <person name="Sun Y."/>
            <person name="Lan Y."/>
            <person name="Juniper S.K."/>
            <person name="Young C.R."/>
            <person name="Angers B."/>
            <person name="Qian P.Y."/>
        </authorList>
    </citation>
    <scope>NUCLEOTIDE SEQUENCE</scope>
    <source>
        <strain evidence="2">P08H-3</strain>
    </source>
</reference>
<dbReference type="Proteomes" id="UP001208570">
    <property type="component" value="Unassembled WGS sequence"/>
</dbReference>
<keyword evidence="3" id="KW-1185">Reference proteome</keyword>
<feature type="region of interest" description="Disordered" evidence="1">
    <location>
        <begin position="1"/>
        <end position="78"/>
    </location>
</feature>
<accession>A0AAD9K333</accession>
<dbReference type="EMBL" id="JAODUP010000084">
    <property type="protein sequence ID" value="KAK2163168.1"/>
    <property type="molecule type" value="Genomic_DNA"/>
</dbReference>
<evidence type="ECO:0000256" key="1">
    <source>
        <dbReference type="SAM" id="MobiDB-lite"/>
    </source>
</evidence>
<organism evidence="2 3">
    <name type="scientific">Paralvinella palmiformis</name>
    <dbReference type="NCBI Taxonomy" id="53620"/>
    <lineage>
        <taxon>Eukaryota</taxon>
        <taxon>Metazoa</taxon>
        <taxon>Spiralia</taxon>
        <taxon>Lophotrochozoa</taxon>
        <taxon>Annelida</taxon>
        <taxon>Polychaeta</taxon>
        <taxon>Sedentaria</taxon>
        <taxon>Canalipalpata</taxon>
        <taxon>Terebellida</taxon>
        <taxon>Terebelliformia</taxon>
        <taxon>Alvinellidae</taxon>
        <taxon>Paralvinella</taxon>
    </lineage>
</organism>
<proteinExistence type="predicted"/>
<protein>
    <submittedName>
        <fullName evidence="2">Uncharacterized protein</fullName>
    </submittedName>
</protein>